<evidence type="ECO:0000256" key="1">
    <source>
        <dbReference type="ARBA" id="ARBA00012417"/>
    </source>
</evidence>
<evidence type="ECO:0000313" key="6">
    <source>
        <dbReference type="Proteomes" id="UP000009234"/>
    </source>
</evidence>
<accession>F6DM10</accession>
<proteinExistence type="predicted"/>
<dbReference type="Proteomes" id="UP000009234">
    <property type="component" value="Chromosome"/>
</dbReference>
<dbReference type="GO" id="GO:0003677">
    <property type="term" value="F:DNA binding"/>
    <property type="evidence" value="ECO:0007669"/>
    <property type="project" value="InterPro"/>
</dbReference>
<organism evidence="5 6">
    <name type="scientific">Desulforamulus ruminis (strain ATCC 23193 / DSM 2154 / NCIMB 8452 / DL)</name>
    <name type="common">Desulfotomaculum ruminis</name>
    <dbReference type="NCBI Taxonomy" id="696281"/>
    <lineage>
        <taxon>Bacteria</taxon>
        <taxon>Bacillati</taxon>
        <taxon>Bacillota</taxon>
        <taxon>Clostridia</taxon>
        <taxon>Eubacteriales</taxon>
        <taxon>Peptococcaceae</taxon>
        <taxon>Desulforamulus</taxon>
    </lineage>
</organism>
<dbReference type="SUPFAM" id="SSF53098">
    <property type="entry name" value="Ribonuclease H-like"/>
    <property type="match status" value="1"/>
</dbReference>
<evidence type="ECO:0000256" key="2">
    <source>
        <dbReference type="ARBA" id="ARBA00022705"/>
    </source>
</evidence>
<keyword evidence="5" id="KW-0548">Nucleotidyltransferase</keyword>
<protein>
    <recommendedName>
        <fullName evidence="1">DNA-directed DNA polymerase</fullName>
        <ecNumber evidence="1">2.7.7.7</ecNumber>
    </recommendedName>
</protein>
<dbReference type="GO" id="GO:0006302">
    <property type="term" value="P:double-strand break repair"/>
    <property type="evidence" value="ECO:0007669"/>
    <property type="project" value="TreeGrafter"/>
</dbReference>
<dbReference type="Gene3D" id="1.10.150.20">
    <property type="entry name" value="5' to 3' exonuclease, C-terminal subdomain"/>
    <property type="match status" value="1"/>
</dbReference>
<dbReference type="SMART" id="SM00482">
    <property type="entry name" value="POLAc"/>
    <property type="match status" value="1"/>
</dbReference>
<dbReference type="InterPro" id="IPR012337">
    <property type="entry name" value="RNaseH-like_sf"/>
</dbReference>
<name>F6DM10_DESRL</name>
<sequence length="654" mass="74013">MTILSIDIETYSSVDLAKSGVYRYTEAPDFEILLFGYAFNEELVRVIDLASGETLPESVLAALTDPEIVKTAFNANFERTCIAKHFGQPMPPEQWRCTQVHALTLGLPIRLDGVAKAMKLEQQKDSAGKALIRYFSIPCKPTKTNGQRTRNRPEHAPEKWAQFKAYCRQDVEVERTIRKALERYPIPEIEQKLWILDQKINDRGVRVDPELVAHAITCDTAYQKKLEAEAVRLTGLENPKSVAQLKSWLMEAEGLEIESLSKETVPTLLKQTESETVKRVLELRQELAKTSIKKYQAMDRARCQDNRIRGLLQFYAANRTGRWAGRLVQVQNLPQNKLKDLDLARQLLLSGEYDTLELLFESVPGVLSQLIRTAFIPSAGCRFIVADFSAIEARVIAWLAGEKWRMDVFSSHGKIYEASASQMFKIPVESITKGNPLRQKGKIAELALGYQGSVGALVQMGALKMGLKEEELPELVSSWRQANPNIVQFWRDVEKTAITAVQEKRAVTLRHGIVFSYESGALFIRLPSGRRLAYVRPKIGVNERFNKPALTYEGVEQGTKQWGRLYTYGGKLVENIVQATARDCLAESLLRLHQVGYQTVMHVHDEAVLDVPDDKDMEEAQEYICYVMGEPIPWAPGLPLRADVFETGYYKKDD</sequence>
<dbReference type="eggNOG" id="COG0749">
    <property type="taxonomic scope" value="Bacteria"/>
</dbReference>
<evidence type="ECO:0000256" key="3">
    <source>
        <dbReference type="ARBA" id="ARBA00049244"/>
    </source>
</evidence>
<dbReference type="Pfam" id="PF00476">
    <property type="entry name" value="DNA_pol_A"/>
    <property type="match status" value="1"/>
</dbReference>
<reference evidence="6" key="1">
    <citation type="submission" date="2011-05" db="EMBL/GenBank/DDBJ databases">
        <title>Complete sequence of Desulfotomaculum ruminis DSM 2154.</title>
        <authorList>
            <person name="Lucas S."/>
            <person name="Copeland A."/>
            <person name="Lapidus A."/>
            <person name="Cheng J.-F."/>
            <person name="Goodwin L."/>
            <person name="Pitluck S."/>
            <person name="Lu M."/>
            <person name="Detter J.C."/>
            <person name="Han C."/>
            <person name="Tapia R."/>
            <person name="Land M."/>
            <person name="Hauser L."/>
            <person name="Kyrpides N."/>
            <person name="Ivanova N."/>
            <person name="Mikhailova N."/>
            <person name="Pagani I."/>
            <person name="Stams A.J.M."/>
            <person name="Plugge C.M."/>
            <person name="Muyzer G."/>
            <person name="Kuever J."/>
            <person name="Parshina S.N."/>
            <person name="Ivanova A.E."/>
            <person name="Nazina T.N."/>
            <person name="Brambilla E."/>
            <person name="Spring S."/>
            <person name="Klenk H.-P."/>
            <person name="Woyke T."/>
        </authorList>
    </citation>
    <scope>NUCLEOTIDE SEQUENCE [LARGE SCALE GENOMIC DNA]</scope>
    <source>
        <strain evidence="6">ATCC 23193 / DSM 2154 / NCIB 8452 / DL</strain>
    </source>
</reference>
<keyword evidence="6" id="KW-1185">Reference proteome</keyword>
<feature type="domain" description="DNA-directed DNA polymerase family A palm" evidence="4">
    <location>
        <begin position="368"/>
        <end position="615"/>
    </location>
</feature>
<reference evidence="5 6" key="2">
    <citation type="journal article" date="2012" name="Stand. Genomic Sci.">
        <title>Complete genome sequence of the sulfate-reducing firmicute Desulfotomaculum ruminis type strain (DL(T)).</title>
        <authorList>
            <person name="Spring S."/>
            <person name="Visser M."/>
            <person name="Lu M."/>
            <person name="Copeland A."/>
            <person name="Lapidus A."/>
            <person name="Lucas S."/>
            <person name="Cheng J.F."/>
            <person name="Han C."/>
            <person name="Tapia R."/>
            <person name="Goodwin L.A."/>
            <person name="Pitluck S."/>
            <person name="Ivanova N."/>
            <person name="Land M."/>
            <person name="Hauser L."/>
            <person name="Larimer F."/>
            <person name="Rohde M."/>
            <person name="Goker M."/>
            <person name="Detter J.C."/>
            <person name="Kyrpides N.C."/>
            <person name="Woyke T."/>
            <person name="Schaap P.J."/>
            <person name="Plugge C.M."/>
            <person name="Muyzer G."/>
            <person name="Kuever J."/>
            <person name="Pereira I.A."/>
            <person name="Parshina S.N."/>
            <person name="Bernier-Latmani R."/>
            <person name="Stams A.J."/>
            <person name="Klenk H.P."/>
        </authorList>
    </citation>
    <scope>NUCLEOTIDE SEQUENCE [LARGE SCALE GENOMIC DNA]</scope>
    <source>
        <strain evidence="6">ATCC 23193 / DSM 2154 / NCIB 8452 / DL</strain>
    </source>
</reference>
<dbReference type="HOGENOM" id="CLU_012044_0_0_9"/>
<dbReference type="InterPro" id="IPR002298">
    <property type="entry name" value="DNA_polymerase_A"/>
</dbReference>
<comment type="catalytic activity">
    <reaction evidence="3">
        <text>DNA(n) + a 2'-deoxyribonucleoside 5'-triphosphate = DNA(n+1) + diphosphate</text>
        <dbReference type="Rhea" id="RHEA:22508"/>
        <dbReference type="Rhea" id="RHEA-COMP:17339"/>
        <dbReference type="Rhea" id="RHEA-COMP:17340"/>
        <dbReference type="ChEBI" id="CHEBI:33019"/>
        <dbReference type="ChEBI" id="CHEBI:61560"/>
        <dbReference type="ChEBI" id="CHEBI:173112"/>
        <dbReference type="EC" id="2.7.7.7"/>
    </reaction>
</comment>
<dbReference type="AlphaFoldDB" id="F6DM10"/>
<keyword evidence="2" id="KW-0235">DNA replication</keyword>
<gene>
    <name evidence="5" type="ordered locus">Desru_1077</name>
</gene>
<dbReference type="GO" id="GO:0006261">
    <property type="term" value="P:DNA-templated DNA replication"/>
    <property type="evidence" value="ECO:0007669"/>
    <property type="project" value="InterPro"/>
</dbReference>
<dbReference type="STRING" id="696281.Desru_1077"/>
<dbReference type="Gene3D" id="3.30.70.370">
    <property type="match status" value="1"/>
</dbReference>
<dbReference type="InterPro" id="IPR043502">
    <property type="entry name" value="DNA/RNA_pol_sf"/>
</dbReference>
<dbReference type="OrthoDB" id="9764911at2"/>
<dbReference type="EMBL" id="CP002780">
    <property type="protein sequence ID" value="AEG59352.1"/>
    <property type="molecule type" value="Genomic_DNA"/>
</dbReference>
<dbReference type="EC" id="2.7.7.7" evidence="1"/>
<dbReference type="RefSeq" id="WP_013841123.1">
    <property type="nucleotide sequence ID" value="NC_015589.1"/>
</dbReference>
<evidence type="ECO:0000259" key="4">
    <source>
        <dbReference type="SMART" id="SM00482"/>
    </source>
</evidence>
<dbReference type="GO" id="GO:0003887">
    <property type="term" value="F:DNA-directed DNA polymerase activity"/>
    <property type="evidence" value="ECO:0007669"/>
    <property type="project" value="UniProtKB-KW"/>
</dbReference>
<dbReference type="KEGG" id="dru:Desru_1077"/>
<dbReference type="InterPro" id="IPR001098">
    <property type="entry name" value="DNA-dir_DNA_pol_A_palm_dom"/>
</dbReference>
<evidence type="ECO:0000313" key="5">
    <source>
        <dbReference type="EMBL" id="AEG59352.1"/>
    </source>
</evidence>
<dbReference type="PANTHER" id="PTHR10133">
    <property type="entry name" value="DNA POLYMERASE I"/>
    <property type="match status" value="1"/>
</dbReference>
<dbReference type="SUPFAM" id="SSF56672">
    <property type="entry name" value="DNA/RNA polymerases"/>
    <property type="match status" value="1"/>
</dbReference>
<dbReference type="CDD" id="cd08642">
    <property type="entry name" value="DNA_pol_A_pol_I_A"/>
    <property type="match status" value="1"/>
</dbReference>
<dbReference type="PANTHER" id="PTHR10133:SF27">
    <property type="entry name" value="DNA POLYMERASE NU"/>
    <property type="match status" value="1"/>
</dbReference>
<keyword evidence="5" id="KW-0808">Transferase</keyword>
<keyword evidence="5" id="KW-0239">DNA-directed DNA polymerase</keyword>